<feature type="domain" description="Na+/H+ antiporter MnhB subunit-related protein" evidence="8">
    <location>
        <begin position="95"/>
        <end position="206"/>
    </location>
</feature>
<proteinExistence type="inferred from homology"/>
<gene>
    <name evidence="9" type="ORF">SCARR_05402</name>
</gene>
<feature type="transmembrane region" description="Helical" evidence="7">
    <location>
        <begin position="160"/>
        <end position="178"/>
    </location>
</feature>
<dbReference type="EMBL" id="CAAHFH010000003">
    <property type="protein sequence ID" value="VGO23295.1"/>
    <property type="molecule type" value="Genomic_DNA"/>
</dbReference>
<dbReference type="Pfam" id="PF04039">
    <property type="entry name" value="MnhB"/>
    <property type="match status" value="1"/>
</dbReference>
<evidence type="ECO:0000313" key="10">
    <source>
        <dbReference type="Proteomes" id="UP000346198"/>
    </source>
</evidence>
<evidence type="ECO:0000313" key="9">
    <source>
        <dbReference type="EMBL" id="VGO23295.1"/>
    </source>
</evidence>
<evidence type="ECO:0000256" key="4">
    <source>
        <dbReference type="ARBA" id="ARBA00022692"/>
    </source>
</evidence>
<dbReference type="InterPro" id="IPR050622">
    <property type="entry name" value="CPA3_antiporter_subunitB"/>
</dbReference>
<accession>A0A6C2USK1</accession>
<evidence type="ECO:0000256" key="5">
    <source>
        <dbReference type="ARBA" id="ARBA00022989"/>
    </source>
</evidence>
<feature type="transmembrane region" description="Helical" evidence="7">
    <location>
        <begin position="58"/>
        <end position="76"/>
    </location>
</feature>
<evidence type="ECO:0000256" key="2">
    <source>
        <dbReference type="ARBA" id="ARBA00009425"/>
    </source>
</evidence>
<protein>
    <recommendedName>
        <fullName evidence="8">Na+/H+ antiporter MnhB subunit-related protein domain-containing protein</fullName>
    </recommendedName>
</protein>
<evidence type="ECO:0000256" key="7">
    <source>
        <dbReference type="SAM" id="Phobius"/>
    </source>
</evidence>
<feature type="transmembrane region" description="Helical" evidence="7">
    <location>
        <begin position="96"/>
        <end position="117"/>
    </location>
</feature>
<keyword evidence="6 7" id="KW-0472">Membrane</keyword>
<dbReference type="NCBIfam" id="NF009219">
    <property type="entry name" value="PRK12567.1-3"/>
    <property type="match status" value="1"/>
</dbReference>
<feature type="transmembrane region" description="Helical" evidence="7">
    <location>
        <begin position="190"/>
        <end position="213"/>
    </location>
</feature>
<keyword evidence="4 7" id="KW-0812">Transmembrane</keyword>
<sequence>MMRWVYVCIISIVFIRLAVLPPPAGEAMQTGIAEMVVQEAHVPNSVAGILLRNRLYDTIFEVFVFTLAVLGVQYALSLHTTEKDIFYMQDPSMVILARIAAMVSALIFLELALRGHLAPGGGFAAGVAGGSAIGLVTLTGNVDSLYAFYQRRHIATVEKFIVLLILGFGVAFLLYPDAQLLGRPISASAIIMLNILIAAKVAIGSWTIVLLFIRHRGLL</sequence>
<dbReference type="GO" id="GO:0005886">
    <property type="term" value="C:plasma membrane"/>
    <property type="evidence" value="ECO:0007669"/>
    <property type="project" value="UniProtKB-SubCell"/>
</dbReference>
<feature type="transmembrane region" description="Helical" evidence="7">
    <location>
        <begin position="123"/>
        <end position="148"/>
    </location>
</feature>
<evidence type="ECO:0000256" key="1">
    <source>
        <dbReference type="ARBA" id="ARBA00004651"/>
    </source>
</evidence>
<dbReference type="RefSeq" id="WP_222846480.1">
    <property type="nucleotide sequence ID" value="NZ_CAAHFH010000003.1"/>
</dbReference>
<evidence type="ECO:0000259" key="8">
    <source>
        <dbReference type="Pfam" id="PF04039"/>
    </source>
</evidence>
<keyword evidence="5 7" id="KW-1133">Transmembrane helix</keyword>
<dbReference type="Proteomes" id="UP000346198">
    <property type="component" value="Unassembled WGS sequence"/>
</dbReference>
<keyword evidence="10" id="KW-1185">Reference proteome</keyword>
<reference evidence="9 10" key="1">
    <citation type="submission" date="2019-04" db="EMBL/GenBank/DDBJ databases">
        <authorList>
            <person name="Van Vliet M D."/>
        </authorList>
    </citation>
    <scope>NUCLEOTIDE SEQUENCE [LARGE SCALE GENOMIC DNA]</scope>
    <source>
        <strain evidence="9 10">F21</strain>
    </source>
</reference>
<name>A0A6C2USK1_9BACT</name>
<dbReference type="InterPro" id="IPR007182">
    <property type="entry name" value="MnhB"/>
</dbReference>
<comment type="similarity">
    <text evidence="2">Belongs to the CPA3 antiporters (TC 2.A.63) subunit B family.</text>
</comment>
<organism evidence="9 10">
    <name type="scientific">Pontiella sulfatireligans</name>
    <dbReference type="NCBI Taxonomy" id="2750658"/>
    <lineage>
        <taxon>Bacteria</taxon>
        <taxon>Pseudomonadati</taxon>
        <taxon>Kiritimatiellota</taxon>
        <taxon>Kiritimatiellia</taxon>
        <taxon>Kiritimatiellales</taxon>
        <taxon>Pontiellaceae</taxon>
        <taxon>Pontiella</taxon>
    </lineage>
</organism>
<dbReference type="AlphaFoldDB" id="A0A6C2USK1"/>
<dbReference type="PANTHER" id="PTHR33932:SF4">
    <property type="entry name" value="NA(+)_H(+) ANTIPORTER SUBUNIT B"/>
    <property type="match status" value="1"/>
</dbReference>
<evidence type="ECO:0000256" key="3">
    <source>
        <dbReference type="ARBA" id="ARBA00022475"/>
    </source>
</evidence>
<keyword evidence="3" id="KW-1003">Cell membrane</keyword>
<comment type="subcellular location">
    <subcellularLocation>
        <location evidence="1">Cell membrane</location>
        <topology evidence="1">Multi-pass membrane protein</topology>
    </subcellularLocation>
</comment>
<evidence type="ECO:0000256" key="6">
    <source>
        <dbReference type="ARBA" id="ARBA00023136"/>
    </source>
</evidence>
<dbReference type="PANTHER" id="PTHR33932">
    <property type="entry name" value="NA(+)/H(+) ANTIPORTER SUBUNIT B"/>
    <property type="match status" value="1"/>
</dbReference>